<name>A0A1H0MMW3_9PSED</name>
<evidence type="ECO:0000313" key="2">
    <source>
        <dbReference type="Proteomes" id="UP000198827"/>
    </source>
</evidence>
<reference evidence="1 2" key="1">
    <citation type="submission" date="2016-10" db="EMBL/GenBank/DDBJ databases">
        <authorList>
            <person name="de Groot N.N."/>
        </authorList>
    </citation>
    <scope>NUCLEOTIDE SEQUENCE [LARGE SCALE GENOMIC DNA]</scope>
    <source>
        <strain evidence="1 2">CECT 7543</strain>
    </source>
</reference>
<protein>
    <submittedName>
        <fullName evidence="1">Uncharacterized protein</fullName>
    </submittedName>
</protein>
<sequence length="62" mass="7157">MAARKMMAAKGERVYWQTVDWAHQGRYFCPDLSCLVIFRSSSRASPLPQGNAFQMWEQACSR</sequence>
<evidence type="ECO:0000313" key="1">
    <source>
        <dbReference type="EMBL" id="SDO81779.1"/>
    </source>
</evidence>
<gene>
    <name evidence="1" type="ORF">SAMN04489798_3937</name>
</gene>
<accession>A0A1H0MMW3</accession>
<dbReference type="Proteomes" id="UP000198827">
    <property type="component" value="Chromosome I"/>
</dbReference>
<dbReference type="EMBL" id="LT629705">
    <property type="protein sequence ID" value="SDO81779.1"/>
    <property type="molecule type" value="Genomic_DNA"/>
</dbReference>
<dbReference type="AlphaFoldDB" id="A0A1H0MMW3"/>
<organism evidence="1 2">
    <name type="scientific">Pseudomonas arsenicoxydans</name>
    <dbReference type="NCBI Taxonomy" id="702115"/>
    <lineage>
        <taxon>Bacteria</taxon>
        <taxon>Pseudomonadati</taxon>
        <taxon>Pseudomonadota</taxon>
        <taxon>Gammaproteobacteria</taxon>
        <taxon>Pseudomonadales</taxon>
        <taxon>Pseudomonadaceae</taxon>
        <taxon>Pseudomonas</taxon>
    </lineage>
</organism>
<proteinExistence type="predicted"/>